<dbReference type="AlphaFoldDB" id="A0A0C2X4W3"/>
<evidence type="ECO:0000313" key="1">
    <source>
        <dbReference type="EMBL" id="KIM33138.1"/>
    </source>
</evidence>
<reference evidence="2" key="2">
    <citation type="submission" date="2015-01" db="EMBL/GenBank/DDBJ databases">
        <title>Evolutionary Origins and Diversification of the Mycorrhizal Mutualists.</title>
        <authorList>
            <consortium name="DOE Joint Genome Institute"/>
            <consortium name="Mycorrhizal Genomics Consortium"/>
            <person name="Kohler A."/>
            <person name="Kuo A."/>
            <person name="Nagy L.G."/>
            <person name="Floudas D."/>
            <person name="Copeland A."/>
            <person name="Barry K.W."/>
            <person name="Cichocki N."/>
            <person name="Veneault-Fourrey C."/>
            <person name="LaButti K."/>
            <person name="Lindquist E.A."/>
            <person name="Lipzen A."/>
            <person name="Lundell T."/>
            <person name="Morin E."/>
            <person name="Murat C."/>
            <person name="Riley R."/>
            <person name="Ohm R."/>
            <person name="Sun H."/>
            <person name="Tunlid A."/>
            <person name="Henrissat B."/>
            <person name="Grigoriev I.V."/>
            <person name="Hibbett D.S."/>
            <person name="Martin F."/>
        </authorList>
    </citation>
    <scope>NUCLEOTIDE SEQUENCE [LARGE SCALE GENOMIC DNA]</scope>
    <source>
        <strain evidence="2">MAFF 305830</strain>
    </source>
</reference>
<dbReference type="HOGENOM" id="CLU_2962348_0_0_1"/>
<name>A0A0C2X4W3_SERVB</name>
<accession>A0A0C2X4W3</accession>
<organism evidence="1 2">
    <name type="scientific">Serendipita vermifera MAFF 305830</name>
    <dbReference type="NCBI Taxonomy" id="933852"/>
    <lineage>
        <taxon>Eukaryota</taxon>
        <taxon>Fungi</taxon>
        <taxon>Dikarya</taxon>
        <taxon>Basidiomycota</taxon>
        <taxon>Agaricomycotina</taxon>
        <taxon>Agaricomycetes</taxon>
        <taxon>Sebacinales</taxon>
        <taxon>Serendipitaceae</taxon>
        <taxon>Serendipita</taxon>
    </lineage>
</organism>
<keyword evidence="2" id="KW-1185">Reference proteome</keyword>
<evidence type="ECO:0000313" key="2">
    <source>
        <dbReference type="Proteomes" id="UP000054097"/>
    </source>
</evidence>
<dbReference type="EMBL" id="KN824278">
    <property type="protein sequence ID" value="KIM33138.1"/>
    <property type="molecule type" value="Genomic_DNA"/>
</dbReference>
<reference evidence="1 2" key="1">
    <citation type="submission" date="2014-04" db="EMBL/GenBank/DDBJ databases">
        <authorList>
            <consortium name="DOE Joint Genome Institute"/>
            <person name="Kuo A."/>
            <person name="Zuccaro A."/>
            <person name="Kohler A."/>
            <person name="Nagy L.G."/>
            <person name="Floudas D."/>
            <person name="Copeland A."/>
            <person name="Barry K.W."/>
            <person name="Cichocki N."/>
            <person name="Veneault-Fourrey C."/>
            <person name="LaButti K."/>
            <person name="Lindquist E.A."/>
            <person name="Lipzen A."/>
            <person name="Lundell T."/>
            <person name="Morin E."/>
            <person name="Murat C."/>
            <person name="Sun H."/>
            <person name="Tunlid A."/>
            <person name="Henrissat B."/>
            <person name="Grigoriev I.V."/>
            <person name="Hibbett D.S."/>
            <person name="Martin F."/>
            <person name="Nordberg H.P."/>
            <person name="Cantor M.N."/>
            <person name="Hua S.X."/>
        </authorList>
    </citation>
    <scope>NUCLEOTIDE SEQUENCE [LARGE SCALE GENOMIC DNA]</scope>
    <source>
        <strain evidence="1 2">MAFF 305830</strain>
    </source>
</reference>
<protein>
    <submittedName>
        <fullName evidence="1">Uncharacterized protein</fullName>
    </submittedName>
</protein>
<proteinExistence type="predicted"/>
<sequence length="59" mass="6540">MNGYFGGRWTCGYWTGHASIISTLALTSDDGRAERTLKPCQSYLRPRRLTVGMPNTGCD</sequence>
<gene>
    <name evidence="1" type="ORF">M408DRAFT_149464</name>
</gene>
<dbReference type="Proteomes" id="UP000054097">
    <property type="component" value="Unassembled WGS sequence"/>
</dbReference>